<keyword evidence="3" id="KW-1185">Reference proteome</keyword>
<dbReference type="CDD" id="cd00037">
    <property type="entry name" value="CLECT"/>
    <property type="match status" value="1"/>
</dbReference>
<organism evidence="2 3">
    <name type="scientific">Elysia chlorotica</name>
    <name type="common">Eastern emerald elysia</name>
    <name type="synonym">Sea slug</name>
    <dbReference type="NCBI Taxonomy" id="188477"/>
    <lineage>
        <taxon>Eukaryota</taxon>
        <taxon>Metazoa</taxon>
        <taxon>Spiralia</taxon>
        <taxon>Lophotrochozoa</taxon>
        <taxon>Mollusca</taxon>
        <taxon>Gastropoda</taxon>
        <taxon>Heterobranchia</taxon>
        <taxon>Euthyneura</taxon>
        <taxon>Panpulmonata</taxon>
        <taxon>Sacoglossa</taxon>
        <taxon>Placobranchoidea</taxon>
        <taxon>Plakobranchidae</taxon>
        <taxon>Elysia</taxon>
    </lineage>
</organism>
<dbReference type="InterPro" id="IPR016187">
    <property type="entry name" value="CTDL_fold"/>
</dbReference>
<dbReference type="InterPro" id="IPR001304">
    <property type="entry name" value="C-type_lectin-like"/>
</dbReference>
<dbReference type="InterPro" id="IPR016186">
    <property type="entry name" value="C-type_lectin-like/link_sf"/>
</dbReference>
<sequence length="119" mass="13280">MTFFEATVACDVVDGKLPQILSPEDQTRLEKFLSSAGAGVSTNIWLGATDLQQEGTFRYISRDNQDAISAWSHWAPGYPHTDRTSNCAVINLANGWRWQDSICSYHLQVMCEVVLRQAA</sequence>
<evidence type="ECO:0000313" key="3">
    <source>
        <dbReference type="Proteomes" id="UP000271974"/>
    </source>
</evidence>
<gene>
    <name evidence="2" type="ORF">EGW08_021001</name>
</gene>
<accession>A0A3S1BNN3</accession>
<proteinExistence type="predicted"/>
<dbReference type="AlphaFoldDB" id="A0A3S1BNN3"/>
<dbReference type="OrthoDB" id="6271941at2759"/>
<feature type="domain" description="C-type lectin" evidence="1">
    <location>
        <begin position="1"/>
        <end position="112"/>
    </location>
</feature>
<dbReference type="PROSITE" id="PS50041">
    <property type="entry name" value="C_TYPE_LECTIN_2"/>
    <property type="match status" value="1"/>
</dbReference>
<dbReference type="EMBL" id="RQTK01001249">
    <property type="protein sequence ID" value="RUS71236.1"/>
    <property type="molecule type" value="Genomic_DNA"/>
</dbReference>
<protein>
    <recommendedName>
        <fullName evidence="1">C-type lectin domain-containing protein</fullName>
    </recommendedName>
</protein>
<comment type="caution">
    <text evidence="2">The sequence shown here is derived from an EMBL/GenBank/DDBJ whole genome shotgun (WGS) entry which is preliminary data.</text>
</comment>
<evidence type="ECO:0000259" key="1">
    <source>
        <dbReference type="PROSITE" id="PS50041"/>
    </source>
</evidence>
<reference evidence="2 3" key="1">
    <citation type="submission" date="2019-01" db="EMBL/GenBank/DDBJ databases">
        <title>A draft genome assembly of the solar-powered sea slug Elysia chlorotica.</title>
        <authorList>
            <person name="Cai H."/>
            <person name="Li Q."/>
            <person name="Fang X."/>
            <person name="Li J."/>
            <person name="Curtis N.E."/>
            <person name="Altenburger A."/>
            <person name="Shibata T."/>
            <person name="Feng M."/>
            <person name="Maeda T."/>
            <person name="Schwartz J.A."/>
            <person name="Shigenobu S."/>
            <person name="Lundholm N."/>
            <person name="Nishiyama T."/>
            <person name="Yang H."/>
            <person name="Hasebe M."/>
            <person name="Li S."/>
            <person name="Pierce S.K."/>
            <person name="Wang J."/>
        </authorList>
    </citation>
    <scope>NUCLEOTIDE SEQUENCE [LARGE SCALE GENOMIC DNA]</scope>
    <source>
        <strain evidence="2">EC2010</strain>
        <tissue evidence="2">Whole organism of an adult</tissue>
    </source>
</reference>
<evidence type="ECO:0000313" key="2">
    <source>
        <dbReference type="EMBL" id="RUS71236.1"/>
    </source>
</evidence>
<dbReference type="Gene3D" id="3.10.100.10">
    <property type="entry name" value="Mannose-Binding Protein A, subunit A"/>
    <property type="match status" value="1"/>
</dbReference>
<dbReference type="Proteomes" id="UP000271974">
    <property type="component" value="Unassembled WGS sequence"/>
</dbReference>
<dbReference type="Pfam" id="PF00059">
    <property type="entry name" value="Lectin_C"/>
    <property type="match status" value="1"/>
</dbReference>
<name>A0A3S1BNN3_ELYCH</name>
<dbReference type="SUPFAM" id="SSF56436">
    <property type="entry name" value="C-type lectin-like"/>
    <property type="match status" value="1"/>
</dbReference>